<name>A0A1M7K2Y8_RUMFL</name>
<dbReference type="EMBL" id="FRCT01000007">
    <property type="protein sequence ID" value="SHM59531.1"/>
    <property type="molecule type" value="Genomic_DNA"/>
</dbReference>
<gene>
    <name evidence="2" type="ORF">SAMN04487860_10767</name>
</gene>
<protein>
    <submittedName>
        <fullName evidence="2">Uncharacterized protein</fullName>
    </submittedName>
</protein>
<evidence type="ECO:0000313" key="3">
    <source>
        <dbReference type="Proteomes" id="UP000184394"/>
    </source>
</evidence>
<dbReference type="AlphaFoldDB" id="A0A1M7K2Y8"/>
<dbReference type="Proteomes" id="UP000184394">
    <property type="component" value="Unassembled WGS sequence"/>
</dbReference>
<evidence type="ECO:0000313" key="2">
    <source>
        <dbReference type="EMBL" id="SHM59531.1"/>
    </source>
</evidence>
<evidence type="ECO:0000256" key="1">
    <source>
        <dbReference type="SAM" id="MobiDB-lite"/>
    </source>
</evidence>
<sequence>MLKMNDRSSKSDLSNAFHIYLMDHKRESDFIEDKLEWVFNFALDVDSDIMETKPLKYLFEDEDDYDDDLDDEEEEYDEEDTEESNSSGEIK</sequence>
<feature type="region of interest" description="Disordered" evidence="1">
    <location>
        <begin position="60"/>
        <end position="91"/>
    </location>
</feature>
<accession>A0A1M7K2Y8</accession>
<organism evidence="2 3">
    <name type="scientific">Ruminococcus flavefaciens</name>
    <dbReference type="NCBI Taxonomy" id="1265"/>
    <lineage>
        <taxon>Bacteria</taxon>
        <taxon>Bacillati</taxon>
        <taxon>Bacillota</taxon>
        <taxon>Clostridia</taxon>
        <taxon>Eubacteriales</taxon>
        <taxon>Oscillospiraceae</taxon>
        <taxon>Ruminococcus</taxon>
    </lineage>
</organism>
<feature type="compositionally biased region" description="Acidic residues" evidence="1">
    <location>
        <begin position="60"/>
        <end position="83"/>
    </location>
</feature>
<reference evidence="2 3" key="1">
    <citation type="submission" date="2016-11" db="EMBL/GenBank/DDBJ databases">
        <authorList>
            <person name="Jaros S."/>
            <person name="Januszkiewicz K."/>
            <person name="Wedrychowicz H."/>
        </authorList>
    </citation>
    <scope>NUCLEOTIDE SEQUENCE [LARGE SCALE GENOMIC DNA]</scope>
    <source>
        <strain evidence="2 3">Y1</strain>
    </source>
</reference>
<proteinExistence type="predicted"/>